<dbReference type="GO" id="GO:0007141">
    <property type="term" value="P:male meiosis I"/>
    <property type="evidence" value="ECO:0007669"/>
    <property type="project" value="Ensembl"/>
</dbReference>
<dbReference type="GO" id="GO:0007283">
    <property type="term" value="P:spermatogenesis"/>
    <property type="evidence" value="ECO:0007669"/>
    <property type="project" value="UniProtKB-KW"/>
</dbReference>
<dbReference type="InterPro" id="IPR014001">
    <property type="entry name" value="Helicase_ATP-bd"/>
</dbReference>
<evidence type="ECO:0000256" key="5">
    <source>
        <dbReference type="ARBA" id="ARBA00022473"/>
    </source>
</evidence>
<dbReference type="InParanoid" id="G1NL37"/>
<keyword evidence="12" id="KW-0744">Spermatogenesis</keyword>
<feature type="region of interest" description="Disordered" evidence="19">
    <location>
        <begin position="1"/>
        <end position="21"/>
    </location>
</feature>
<keyword evidence="24" id="KW-1185">Reference proteome</keyword>
<dbReference type="Gene3D" id="3.40.50.300">
    <property type="entry name" value="P-loop containing nucleotide triphosphate hydrolases"/>
    <property type="match status" value="2"/>
</dbReference>
<organism evidence="23 24">
    <name type="scientific">Meleagris gallopavo</name>
    <name type="common">Wild turkey</name>
    <dbReference type="NCBI Taxonomy" id="9103"/>
    <lineage>
        <taxon>Eukaryota</taxon>
        <taxon>Metazoa</taxon>
        <taxon>Chordata</taxon>
        <taxon>Craniata</taxon>
        <taxon>Vertebrata</taxon>
        <taxon>Euteleostomi</taxon>
        <taxon>Archelosauria</taxon>
        <taxon>Archosauria</taxon>
        <taxon>Dinosauria</taxon>
        <taxon>Saurischia</taxon>
        <taxon>Theropoda</taxon>
        <taxon>Coelurosauria</taxon>
        <taxon>Aves</taxon>
        <taxon>Neognathae</taxon>
        <taxon>Galloanserae</taxon>
        <taxon>Galliformes</taxon>
        <taxon>Phasianidae</taxon>
        <taxon>Meleagridinae</taxon>
        <taxon>Meleagris</taxon>
    </lineage>
</organism>
<keyword evidence="9" id="KW-0378">Hydrolase</keyword>
<dbReference type="GO" id="GO:0141006">
    <property type="term" value="P:transposable element silencing by piRNA-mediated heterochromatin formation"/>
    <property type="evidence" value="ECO:0007669"/>
    <property type="project" value="Ensembl"/>
</dbReference>
<dbReference type="GeneID" id="100551106"/>
<dbReference type="SUPFAM" id="SSF52540">
    <property type="entry name" value="P-loop containing nucleoside triphosphate hydrolases"/>
    <property type="match status" value="1"/>
</dbReference>
<dbReference type="CDD" id="cd20431">
    <property type="entry name" value="Tudor_TDRD9"/>
    <property type="match status" value="1"/>
</dbReference>
<dbReference type="InterPro" id="IPR035437">
    <property type="entry name" value="SNase_OB-fold_sf"/>
</dbReference>
<evidence type="ECO:0000313" key="24">
    <source>
        <dbReference type="Proteomes" id="UP000001645"/>
    </source>
</evidence>
<dbReference type="SMART" id="SM00847">
    <property type="entry name" value="HA2"/>
    <property type="match status" value="1"/>
</dbReference>
<evidence type="ECO:0000256" key="11">
    <source>
        <dbReference type="ARBA" id="ARBA00022840"/>
    </source>
</evidence>
<dbReference type="GO" id="GO:0005634">
    <property type="term" value="C:nucleus"/>
    <property type="evidence" value="ECO:0007669"/>
    <property type="project" value="UniProtKB-SubCell"/>
</dbReference>
<dbReference type="InterPro" id="IPR007502">
    <property type="entry name" value="Helicase-assoc_dom"/>
</dbReference>
<evidence type="ECO:0000259" key="22">
    <source>
        <dbReference type="PROSITE" id="PS51194"/>
    </source>
</evidence>
<dbReference type="GO" id="GO:0009566">
    <property type="term" value="P:fertilization"/>
    <property type="evidence" value="ECO:0007669"/>
    <property type="project" value="Ensembl"/>
</dbReference>
<accession>G1NL37</accession>
<sequence length="1392" mass="157605">MAAPSPQRVTCRGRGFPSAGRERGEGIRAYARVLCGARRQPAVAVMLRSLTVEQVNEWFTIGKDVTAVEFLGGRAQAAASRGSSCLPSPFAVQESLRLPTPAKSETERAEKYRQVGAQKRDVSGNDQFVCEQDTSVPTCEPDVWNSIPITTNHKYACMPVARHREELLSLIKSNSVVIIQGATGSGKSTQVPQYVLDYCAEQSIYCNIAVTQPRKIGASSIARWISKERSWTLGGFVGYQVGLENISTAETRLLYMTTGILLQKVVNAKSLIEFTHIFIDEVHERTEEMDFLLLVIRKLLRTNSPSVKIILMSATINCEEIADYFAIPTQDGLNPACIFKVEGKPYAVEEYYLDDLKHIVHFQLPSQRIDKPMIGKEMYEVAVSLIQSFDELEMQCNGGSFTPDRGSVLVFLPGFSEISYMHSRLTRMFNKKWQVYPLHSRVSLEEQNNVFLNPVPGYRKVILSTNIAESSVTVPDVKYVIDFCLTRTLVCDEETNYQSLRLCWASKTNCYQRRGRAGRVSNGYCYRLVHKVFWTDCIPEKSLPKMLTCPLGTTVLKIKKLDMGEPKALLATALSPPNISDIERTILHLKELGALTACVQAEENPHDGELTFLGNVLVHLPVDLHLGKLIVLGHVFGCLEECLIIAAALSLQNFIVEPFKQPIDGYRSKLFFSGNSKSDCIAIVNAFKAWQMCRQNGDLRHPKDELEWGQLNYVHIKKVREVAELVELLKERIKQFNMHVNTQLSAMDQEYAYKQHFILQVVMAGAFYPNYFSFQKCNEQGAVRELGGKDPKTTVLLKNIPPYGYLYHNQLQSQFRQCGQVKSVTYDGSRALIEFSHNPMEGLKVLPAVYMSIKMSQLKIPLELDVHYPDDIKKELQHVTVRNMDSLRVNVDYRKQTVEPVEVSFGTSQLLKMIPNRLLSISVTEIVEVGHFWGYRIDEKNRSVLQTLTAELNYQNLTDLSVSPHPELVCLAPFTRLENTGYYRARILYVSGDFAEVFFVDYGDRSKVPLKKLKDIPSSLRELPFQALEFKICKMRPSAKSLVCGERWSYSASRRFASLVNGYTLLVEVYSLVHSALHVDAFHYTRHRDLVNIRDVLIEEHYAELAEESYESQQSHDLLKGFVFNGIEEKEKTSVSSREEEKDLIERLLKWFSDNKSDAPTHKVTVSGPFSPYEVKCHGMTRVSQFRNAVVRKGSINSVVVQDAPEHSSEQFLVAAFLSLNESGSTMFLEETSLMPPIPGLLALLSMLFAPAIELRVDKACKYFTGALCGLGWSQTCRAPLLPENDMELTFDVHFDVDDILEINILRAAINKLLCECAVCSGKEKMPQLQESVRQLLLRLICKPRSGVVPKWYEKPYAWNQVDSHCIIDQSEKKHKRGDSLYQLHQLVMLNV</sequence>
<dbReference type="GO" id="GO:0141196">
    <property type="term" value="P:transposable element silencing by piRNA-mediated DNA methylation"/>
    <property type="evidence" value="ECO:0007669"/>
    <property type="project" value="Ensembl"/>
</dbReference>
<evidence type="ECO:0000256" key="16">
    <source>
        <dbReference type="ARBA" id="ARBA00047984"/>
    </source>
</evidence>
<evidence type="ECO:0000256" key="14">
    <source>
        <dbReference type="ARBA" id="ARBA00023242"/>
    </source>
</evidence>
<dbReference type="GO" id="GO:0034587">
    <property type="term" value="P:piRNA processing"/>
    <property type="evidence" value="ECO:0007669"/>
    <property type="project" value="Ensembl"/>
</dbReference>
<dbReference type="GeneTree" id="ENSGT00940000157035"/>
<evidence type="ECO:0000256" key="12">
    <source>
        <dbReference type="ARBA" id="ARBA00022871"/>
    </source>
</evidence>
<dbReference type="FunFam" id="3.40.50.300:FF:000946">
    <property type="entry name" value="putative ATP-dependent RNA helicase TDRD9"/>
    <property type="match status" value="1"/>
</dbReference>
<dbReference type="PANTHER" id="PTHR18934:SF113">
    <property type="entry name" value="ATP-DEPENDENT RNA HELICASE TDRD9"/>
    <property type="match status" value="1"/>
</dbReference>
<dbReference type="CDD" id="cd18791">
    <property type="entry name" value="SF2_C_RHA"/>
    <property type="match status" value="1"/>
</dbReference>
<keyword evidence="13" id="KW-0943">RNA-mediated gene silencing</keyword>
<reference evidence="23" key="3">
    <citation type="submission" date="2025-09" db="UniProtKB">
        <authorList>
            <consortium name="Ensembl"/>
        </authorList>
    </citation>
    <scope>IDENTIFICATION</scope>
</reference>
<dbReference type="InterPro" id="IPR027417">
    <property type="entry name" value="P-loop_NTPase"/>
</dbReference>
<dbReference type="Proteomes" id="UP000001645">
    <property type="component" value="Chromosome 5"/>
</dbReference>
<dbReference type="GO" id="GO:0030154">
    <property type="term" value="P:cell differentiation"/>
    <property type="evidence" value="ECO:0007669"/>
    <property type="project" value="UniProtKB-KW"/>
</dbReference>
<dbReference type="GO" id="GO:0071547">
    <property type="term" value="C:piP-body"/>
    <property type="evidence" value="ECO:0007669"/>
    <property type="project" value="Ensembl"/>
</dbReference>
<evidence type="ECO:0000256" key="19">
    <source>
        <dbReference type="SAM" id="MobiDB-lite"/>
    </source>
</evidence>
<feature type="domain" description="Tudor" evidence="20">
    <location>
        <begin position="963"/>
        <end position="1023"/>
    </location>
</feature>
<dbReference type="InterPro" id="IPR047384">
    <property type="entry name" value="Tudor_TDRD9"/>
</dbReference>
<dbReference type="CTD" id="122402"/>
<dbReference type="PANTHER" id="PTHR18934">
    <property type="entry name" value="ATP-DEPENDENT RNA HELICASE"/>
    <property type="match status" value="1"/>
</dbReference>
<dbReference type="GO" id="GO:0003724">
    <property type="term" value="F:RNA helicase activity"/>
    <property type="evidence" value="ECO:0007669"/>
    <property type="project" value="UniProtKB-EC"/>
</dbReference>
<feature type="domain" description="Helicase C-terminal" evidence="22">
    <location>
        <begin position="384"/>
        <end position="562"/>
    </location>
</feature>
<dbReference type="Pfam" id="PF21010">
    <property type="entry name" value="HA2_C"/>
    <property type="match status" value="1"/>
</dbReference>
<evidence type="ECO:0000256" key="7">
    <source>
        <dbReference type="ARBA" id="ARBA00022741"/>
    </source>
</evidence>
<dbReference type="Gene3D" id="1.20.120.1080">
    <property type="match status" value="1"/>
</dbReference>
<dbReference type="GO" id="GO:0005524">
    <property type="term" value="F:ATP binding"/>
    <property type="evidence" value="ECO:0007669"/>
    <property type="project" value="UniProtKB-KW"/>
</dbReference>
<dbReference type="SMART" id="SM00490">
    <property type="entry name" value="HELICc"/>
    <property type="match status" value="1"/>
</dbReference>
<evidence type="ECO:0000256" key="2">
    <source>
        <dbReference type="ARBA" id="ARBA00004496"/>
    </source>
</evidence>
<feature type="domain" description="Helicase ATP-binding" evidence="21">
    <location>
        <begin position="168"/>
        <end position="334"/>
    </location>
</feature>
<keyword evidence="7" id="KW-0547">Nucleotide-binding</keyword>
<keyword evidence="6" id="KW-0963">Cytoplasm</keyword>
<evidence type="ECO:0000256" key="1">
    <source>
        <dbReference type="ARBA" id="ARBA00004123"/>
    </source>
</evidence>
<dbReference type="Gene3D" id="2.30.30.140">
    <property type="match status" value="1"/>
</dbReference>
<proteinExistence type="inferred from homology"/>
<keyword evidence="15" id="KW-0469">Meiosis</keyword>
<evidence type="ECO:0000256" key="18">
    <source>
        <dbReference type="ARBA" id="ARBA00081664"/>
    </source>
</evidence>
<evidence type="ECO:0000256" key="9">
    <source>
        <dbReference type="ARBA" id="ARBA00022801"/>
    </source>
</evidence>
<dbReference type="FunFam" id="1.20.120.1080:FF:000081">
    <property type="entry name" value="Tudor domain containing 9"/>
    <property type="match status" value="1"/>
</dbReference>
<evidence type="ECO:0000256" key="3">
    <source>
        <dbReference type="ARBA" id="ARBA00008792"/>
    </source>
</evidence>
<dbReference type="SMART" id="SM00487">
    <property type="entry name" value="DEXDc"/>
    <property type="match status" value="1"/>
</dbReference>
<evidence type="ECO:0000313" key="23">
    <source>
        <dbReference type="Ensembl" id="ENSMGAP00000014192.3"/>
    </source>
</evidence>
<dbReference type="SMART" id="SM00333">
    <property type="entry name" value="TUDOR"/>
    <property type="match status" value="1"/>
</dbReference>
<dbReference type="Pfam" id="PF00567">
    <property type="entry name" value="TUDOR"/>
    <property type="match status" value="1"/>
</dbReference>
<evidence type="ECO:0000256" key="6">
    <source>
        <dbReference type="ARBA" id="ARBA00022490"/>
    </source>
</evidence>
<evidence type="ECO:0000256" key="10">
    <source>
        <dbReference type="ARBA" id="ARBA00022806"/>
    </source>
</evidence>
<keyword evidence="10" id="KW-0347">Helicase</keyword>
<dbReference type="InterPro" id="IPR002999">
    <property type="entry name" value="Tudor"/>
</dbReference>
<reference evidence="23" key="2">
    <citation type="submission" date="2025-08" db="UniProtKB">
        <authorList>
            <consortium name="Ensembl"/>
        </authorList>
    </citation>
    <scope>IDENTIFICATION</scope>
</reference>
<dbReference type="InterPro" id="IPR011545">
    <property type="entry name" value="DEAD/DEAH_box_helicase_dom"/>
</dbReference>
<evidence type="ECO:0000256" key="15">
    <source>
        <dbReference type="ARBA" id="ARBA00023254"/>
    </source>
</evidence>
<keyword evidence="11" id="KW-0067">ATP-binding</keyword>
<dbReference type="PROSITE" id="PS51194">
    <property type="entry name" value="HELICASE_CTER"/>
    <property type="match status" value="1"/>
</dbReference>
<dbReference type="FunFam" id="2.40.50.90:FF:000016">
    <property type="entry name" value="Tudor domain containing 9"/>
    <property type="match status" value="1"/>
</dbReference>
<protein>
    <recommendedName>
        <fullName evidence="17">ATP-dependent RNA helicase TDRD9</fullName>
        <ecNumber evidence="4">3.6.4.13</ecNumber>
    </recommendedName>
    <alternativeName>
        <fullName evidence="18">Tudor domain-containing protein 9</fullName>
    </alternativeName>
</protein>
<evidence type="ECO:0000256" key="13">
    <source>
        <dbReference type="ARBA" id="ARBA00023158"/>
    </source>
</evidence>
<dbReference type="GO" id="GO:0003723">
    <property type="term" value="F:RNA binding"/>
    <property type="evidence" value="ECO:0007669"/>
    <property type="project" value="TreeGrafter"/>
</dbReference>
<evidence type="ECO:0000259" key="21">
    <source>
        <dbReference type="PROSITE" id="PS51192"/>
    </source>
</evidence>
<dbReference type="Pfam" id="PF00270">
    <property type="entry name" value="DEAD"/>
    <property type="match status" value="1"/>
</dbReference>
<evidence type="ECO:0000259" key="20">
    <source>
        <dbReference type="PROSITE" id="PS50304"/>
    </source>
</evidence>
<dbReference type="Ensembl" id="ENSMGAT00000015116.3">
    <property type="protein sequence ID" value="ENSMGAP00000014192.3"/>
    <property type="gene ID" value="ENSMGAG00000013431.3"/>
</dbReference>
<dbReference type="FunFam" id="2.30.30.140:FF:000073">
    <property type="entry name" value="ATP-dependent RNA helicase TDRD9"/>
    <property type="match status" value="1"/>
</dbReference>
<comment type="subcellular location">
    <subcellularLocation>
        <location evidence="2">Cytoplasm</location>
    </subcellularLocation>
    <subcellularLocation>
        <location evidence="1">Nucleus</location>
    </subcellularLocation>
</comment>
<reference evidence="23 24" key="1">
    <citation type="journal article" date="2010" name="PLoS Biol.">
        <title>Multi-platform next-generation sequencing of the domestic turkey (Meleagris gallopavo): genome assembly and analysis.</title>
        <authorList>
            <person name="Dalloul R.A."/>
            <person name="Long J.A."/>
            <person name="Zimin A.V."/>
            <person name="Aslam L."/>
            <person name="Beal K."/>
            <person name="Blomberg L.A."/>
            <person name="Bouffard P."/>
            <person name="Burt D.W."/>
            <person name="Crasta O."/>
            <person name="Crooijmans R.P."/>
            <person name="Cooper K."/>
            <person name="Coulombe R.A."/>
            <person name="De S."/>
            <person name="Delany M.E."/>
            <person name="Dodgson J.B."/>
            <person name="Dong J.J."/>
            <person name="Evans C."/>
            <person name="Frederickson K.M."/>
            <person name="Flicek P."/>
            <person name="Florea L."/>
            <person name="Folkerts O."/>
            <person name="Groenen M.A."/>
            <person name="Harkins T.T."/>
            <person name="Herrero J."/>
            <person name="Hoffmann S."/>
            <person name="Megens H.J."/>
            <person name="Jiang A."/>
            <person name="de Jong P."/>
            <person name="Kaiser P."/>
            <person name="Kim H."/>
            <person name="Kim K.W."/>
            <person name="Kim S."/>
            <person name="Langenberger D."/>
            <person name="Lee M.K."/>
            <person name="Lee T."/>
            <person name="Mane S."/>
            <person name="Marcais G."/>
            <person name="Marz M."/>
            <person name="McElroy A.P."/>
            <person name="Modise T."/>
            <person name="Nefedov M."/>
            <person name="Notredame C."/>
            <person name="Paton I.R."/>
            <person name="Payne W.S."/>
            <person name="Pertea G."/>
            <person name="Prickett D."/>
            <person name="Puiu D."/>
            <person name="Qioa D."/>
            <person name="Raineri E."/>
            <person name="Ruffier M."/>
            <person name="Salzberg S.L."/>
            <person name="Schatz M.C."/>
            <person name="Scheuring C."/>
            <person name="Schmidt C.J."/>
            <person name="Schroeder S."/>
            <person name="Searle S.M."/>
            <person name="Smith E.J."/>
            <person name="Smith J."/>
            <person name="Sonstegard T.S."/>
            <person name="Stadler P.F."/>
            <person name="Tafer H."/>
            <person name="Tu Z.J."/>
            <person name="Van Tassell C.P."/>
            <person name="Vilella A.J."/>
            <person name="Williams K.P."/>
            <person name="Yorke J.A."/>
            <person name="Zhang L."/>
            <person name="Zhang H.B."/>
            <person name="Zhang X."/>
            <person name="Zhang Y."/>
            <person name="Reed K.M."/>
        </authorList>
    </citation>
    <scope>NUCLEOTIDE SEQUENCE [LARGE SCALE GENOMIC DNA]</scope>
</reference>
<dbReference type="Bgee" id="ENSMGAG00000013431">
    <property type="expression patterns" value="Expressed in gonad and 2 other cell types or tissues"/>
</dbReference>
<name>G1NL37_MELGA</name>
<evidence type="ECO:0000256" key="4">
    <source>
        <dbReference type="ARBA" id="ARBA00012552"/>
    </source>
</evidence>
<evidence type="ECO:0000256" key="17">
    <source>
        <dbReference type="ARBA" id="ARBA00074173"/>
    </source>
</evidence>
<dbReference type="FunFam" id="3.40.50.300:FF:001113">
    <property type="entry name" value="ATP-dependent RNA helicase TDRD9"/>
    <property type="match status" value="1"/>
</dbReference>
<dbReference type="Gene3D" id="2.40.50.90">
    <property type="match status" value="1"/>
</dbReference>
<dbReference type="HOGENOM" id="CLU_002601_1_0_1"/>
<dbReference type="InterPro" id="IPR001650">
    <property type="entry name" value="Helicase_C-like"/>
</dbReference>
<dbReference type="Pfam" id="PF00271">
    <property type="entry name" value="Helicase_C"/>
    <property type="match status" value="1"/>
</dbReference>
<comment type="catalytic activity">
    <reaction evidence="16">
        <text>ATP + H2O = ADP + phosphate + H(+)</text>
        <dbReference type="Rhea" id="RHEA:13065"/>
        <dbReference type="ChEBI" id="CHEBI:15377"/>
        <dbReference type="ChEBI" id="CHEBI:15378"/>
        <dbReference type="ChEBI" id="CHEBI:30616"/>
        <dbReference type="ChEBI" id="CHEBI:43474"/>
        <dbReference type="ChEBI" id="CHEBI:456216"/>
        <dbReference type="EC" id="3.6.4.13"/>
    </reaction>
</comment>
<evidence type="ECO:0000256" key="8">
    <source>
        <dbReference type="ARBA" id="ARBA00022782"/>
    </source>
</evidence>
<dbReference type="EC" id="3.6.4.13" evidence="4"/>
<dbReference type="SUPFAM" id="SSF63748">
    <property type="entry name" value="Tudor/PWWP/MBT"/>
    <property type="match status" value="1"/>
</dbReference>
<keyword evidence="14" id="KW-0539">Nucleus</keyword>
<keyword evidence="5" id="KW-0217">Developmental protein</keyword>
<gene>
    <name evidence="23" type="primary">TDRD9</name>
</gene>
<dbReference type="RefSeq" id="XP_003206794.3">
    <property type="nucleotide sequence ID" value="XM_003206746.3"/>
</dbReference>
<dbReference type="OrthoDB" id="66977at2759"/>
<dbReference type="PROSITE" id="PS50304">
    <property type="entry name" value="TUDOR"/>
    <property type="match status" value="1"/>
</dbReference>
<comment type="similarity">
    <text evidence="3">Belongs to the DEAD box helicase family. DEAH subfamily.</text>
</comment>
<dbReference type="GO" id="GO:0016887">
    <property type="term" value="F:ATP hydrolysis activity"/>
    <property type="evidence" value="ECO:0007669"/>
    <property type="project" value="Ensembl"/>
</dbReference>
<keyword evidence="8" id="KW-0221">Differentiation</keyword>
<dbReference type="KEGG" id="mgp:100551106"/>
<dbReference type="PROSITE" id="PS51192">
    <property type="entry name" value="HELICASE_ATP_BIND_1"/>
    <property type="match status" value="1"/>
</dbReference>